<evidence type="ECO:0000256" key="2">
    <source>
        <dbReference type="ARBA" id="ARBA00022803"/>
    </source>
</evidence>
<evidence type="ECO:0000256" key="1">
    <source>
        <dbReference type="ARBA" id="ARBA00022737"/>
    </source>
</evidence>
<evidence type="ECO:0000313" key="3">
    <source>
        <dbReference type="EMBL" id="KAK3097693.1"/>
    </source>
</evidence>
<gene>
    <name evidence="3" type="ORF">FSP39_012197</name>
</gene>
<dbReference type="GO" id="GO:0006401">
    <property type="term" value="P:RNA catabolic process"/>
    <property type="evidence" value="ECO:0007669"/>
    <property type="project" value="InterPro"/>
</dbReference>
<comment type="caution">
    <text evidence="3">The sequence shown here is derived from an EMBL/GenBank/DDBJ whole genome shotgun (WGS) entry which is preliminary data.</text>
</comment>
<dbReference type="PANTHER" id="PTHR15704">
    <property type="entry name" value="SUPERKILLER 3 PROTEIN-RELATED"/>
    <property type="match status" value="1"/>
</dbReference>
<dbReference type="EMBL" id="VSWD01000007">
    <property type="protein sequence ID" value="KAK3097693.1"/>
    <property type="molecule type" value="Genomic_DNA"/>
</dbReference>
<sequence length="263" mass="29425">MERGLKLMEEERDKSEVLAALAMTKYNVGAEEVDSVKSYLFQSSQLSPPSVHGLLALCSLGILYGDTSLTLAVMEELRKLSDSMTKVDVPRLNMMYHIFLEYNTEAGTKHVEECVGEAPENGLLWLLLAQAKLRLTADSDPATVLTAAIAANDCDPNVMASLVVLALAELADGIHRNDLDTKKKALRNAQKLCHLYPGDTENWCILSAAIRSYASQSDDNRLLWRACFYLQWLSMEGPRRNSNLIRWIESQLKEVKEMVTRDS</sequence>
<reference evidence="3" key="1">
    <citation type="submission" date="2019-08" db="EMBL/GenBank/DDBJ databases">
        <title>The improved chromosome-level genome for the pearl oyster Pinctada fucata martensii using PacBio sequencing and Hi-C.</title>
        <authorList>
            <person name="Zheng Z."/>
        </authorList>
    </citation>
    <scope>NUCLEOTIDE SEQUENCE</scope>
    <source>
        <strain evidence="3">ZZ-2019</strain>
        <tissue evidence="3">Adductor muscle</tissue>
    </source>
</reference>
<protein>
    <submittedName>
        <fullName evidence="3">Uncharacterized protein</fullName>
    </submittedName>
</protein>
<name>A0AA89BVI0_PINIB</name>
<dbReference type="GO" id="GO:0055087">
    <property type="term" value="C:Ski complex"/>
    <property type="evidence" value="ECO:0007669"/>
    <property type="project" value="InterPro"/>
</dbReference>
<accession>A0AA89BVI0</accession>
<dbReference type="InterPro" id="IPR039226">
    <property type="entry name" value="Ski3/TTC37"/>
</dbReference>
<keyword evidence="2" id="KW-0802">TPR repeat</keyword>
<keyword evidence="4" id="KW-1185">Reference proteome</keyword>
<keyword evidence="1" id="KW-0677">Repeat</keyword>
<dbReference type="PANTHER" id="PTHR15704:SF7">
    <property type="entry name" value="SUPERKILLER COMPLEX PROTEIN 3"/>
    <property type="match status" value="1"/>
</dbReference>
<dbReference type="AlphaFoldDB" id="A0AA89BVI0"/>
<evidence type="ECO:0000313" key="4">
    <source>
        <dbReference type="Proteomes" id="UP001186944"/>
    </source>
</evidence>
<organism evidence="3 4">
    <name type="scientific">Pinctada imbricata</name>
    <name type="common">Atlantic pearl-oyster</name>
    <name type="synonym">Pinctada martensii</name>
    <dbReference type="NCBI Taxonomy" id="66713"/>
    <lineage>
        <taxon>Eukaryota</taxon>
        <taxon>Metazoa</taxon>
        <taxon>Spiralia</taxon>
        <taxon>Lophotrochozoa</taxon>
        <taxon>Mollusca</taxon>
        <taxon>Bivalvia</taxon>
        <taxon>Autobranchia</taxon>
        <taxon>Pteriomorphia</taxon>
        <taxon>Pterioida</taxon>
        <taxon>Pterioidea</taxon>
        <taxon>Pteriidae</taxon>
        <taxon>Pinctada</taxon>
    </lineage>
</organism>
<proteinExistence type="predicted"/>
<dbReference type="Proteomes" id="UP001186944">
    <property type="component" value="Unassembled WGS sequence"/>
</dbReference>